<keyword evidence="17" id="KW-1185">Reference proteome</keyword>
<dbReference type="CDD" id="cd18317">
    <property type="entry name" value="BTB_POZ_Kv"/>
    <property type="match status" value="1"/>
</dbReference>
<dbReference type="InterPro" id="IPR003968">
    <property type="entry name" value="K_chnl_volt-dep_Kv"/>
</dbReference>
<dbReference type="PRINTS" id="PR01491">
    <property type="entry name" value="KVCHANNEL"/>
</dbReference>
<feature type="transmembrane region" description="Helical" evidence="14">
    <location>
        <begin position="469"/>
        <end position="487"/>
    </location>
</feature>
<comment type="subcellular location">
    <subcellularLocation>
        <location evidence="1">Cell membrane</location>
        <topology evidence="1">Multi-pass membrane protein</topology>
    </subcellularLocation>
</comment>
<evidence type="ECO:0000256" key="7">
    <source>
        <dbReference type="ARBA" id="ARBA00022882"/>
    </source>
</evidence>
<evidence type="ECO:0000256" key="1">
    <source>
        <dbReference type="ARBA" id="ARBA00004651"/>
    </source>
</evidence>
<keyword evidence="10" id="KW-0406">Ion transport</keyword>
<dbReference type="GO" id="GO:0005251">
    <property type="term" value="F:delayed rectifier potassium channel activity"/>
    <property type="evidence" value="ECO:0007669"/>
    <property type="project" value="TreeGrafter"/>
</dbReference>
<dbReference type="AlphaFoldDB" id="A0A915MM93"/>
<dbReference type="GO" id="GO:0051260">
    <property type="term" value="P:protein homooligomerization"/>
    <property type="evidence" value="ECO:0007669"/>
    <property type="project" value="InterPro"/>
</dbReference>
<reference evidence="18" key="1">
    <citation type="submission" date="2022-11" db="UniProtKB">
        <authorList>
            <consortium name="WormBaseParasite"/>
        </authorList>
    </citation>
    <scope>IDENTIFICATION</scope>
</reference>
<dbReference type="SUPFAM" id="SSF81324">
    <property type="entry name" value="Voltage-gated potassium channels"/>
    <property type="match status" value="1"/>
</dbReference>
<evidence type="ECO:0000313" key="18">
    <source>
        <dbReference type="WBParaSite" id="scaffold417_cov219.g1013"/>
    </source>
</evidence>
<dbReference type="Gene3D" id="1.10.287.70">
    <property type="match status" value="1"/>
</dbReference>
<feature type="region of interest" description="Disordered" evidence="13">
    <location>
        <begin position="131"/>
        <end position="157"/>
    </location>
</feature>
<dbReference type="WBParaSite" id="scaffold417_cov219.g1013">
    <property type="protein sequence ID" value="scaffold417_cov219.g1013"/>
    <property type="gene ID" value="scaffold417_cov219.g1013"/>
</dbReference>
<dbReference type="PANTHER" id="PTHR11537:SF271">
    <property type="entry name" value="BTB DOMAIN-CONTAINING PROTEIN"/>
    <property type="match status" value="1"/>
</dbReference>
<dbReference type="Gene3D" id="1.20.120.350">
    <property type="entry name" value="Voltage-gated potassium channels. Chain C"/>
    <property type="match status" value="1"/>
</dbReference>
<dbReference type="Pfam" id="PF02214">
    <property type="entry name" value="BTB_2"/>
    <property type="match status" value="1"/>
</dbReference>
<evidence type="ECO:0000256" key="11">
    <source>
        <dbReference type="ARBA" id="ARBA00023136"/>
    </source>
</evidence>
<feature type="domain" description="Potassium channel tetramerisation-type BTB" evidence="16">
    <location>
        <begin position="248"/>
        <end position="325"/>
    </location>
</feature>
<dbReference type="PANTHER" id="PTHR11537">
    <property type="entry name" value="VOLTAGE-GATED POTASSIUM CHANNEL"/>
    <property type="match status" value="1"/>
</dbReference>
<dbReference type="PRINTS" id="PR00169">
    <property type="entry name" value="KCHANNEL"/>
</dbReference>
<keyword evidence="7" id="KW-0851">Voltage-gated channel</keyword>
<feature type="transmembrane region" description="Helical" evidence="14">
    <location>
        <begin position="428"/>
        <end position="448"/>
    </location>
</feature>
<dbReference type="FunFam" id="1.10.287.70:FF:000005">
    <property type="entry name" value="potassium voltage-gated channel subfamily G member 1"/>
    <property type="match status" value="1"/>
</dbReference>
<dbReference type="Pfam" id="PF00520">
    <property type="entry name" value="Ion_trans"/>
    <property type="match status" value="1"/>
</dbReference>
<sequence length="695" mass="78985">VTFSSERMSALYLERVELLFEKLKLENKRRGHFNRIFPRRTTWRMYCSILEDCGQEQWDKALHTLLSAEYNQDTTPTKLTMYDVQLTHEQLMNAEKYPNRELLDPSVSNIALAEALEEAKCYKKKKVYTTASSSGDFRPYPSALPKLRPSARRRTKSQCLADELKQEKLEKKKEEMAAASTDLNISLNSPTAPLLELDPNLPSLSLLKENEGNKWTPTTQKYQEQQQWNLGLPSLTKQHHQIRQCSDRSRLAVFAEKDHSQRLLDCDAFLFETNEYYFERSAAVFEHILDYYICGRMHRPVDICPMRWRDEIEYWRIPITALADCCRIVDALTPSCKRIGGGGGFASSPSPLSLDNIYVESSCPPVEFENVRFGRIRLIIWTFLESPRSSFAAKLWSFASALFVLLSLACLILSSMSEFQLEDHITPVAGIQILELCCMFFFTIEYLARFAVIPHKWHFVRQPLNIIDLLTVVPFLAEACLPLLGIYDVELRNFRGALIVIRVLRLARVARIFKLARYSIGLRAFGETMRRSAAELSMLGMFLLTGIMLFSTAIYFFERDEPNSKFYSIPSAWWWCVATMTTVGYGDLVPVTTGGKVVAAVASVCGIIVLAFPISMIIDKFAESTGHGGGGGGVPQQQEQPISFTLAAEDFSSRHASPFNTGKGGGAFNRRASLQAGIFSRGFSRRQRKSRRYLF</sequence>
<dbReference type="Proteomes" id="UP000887561">
    <property type="component" value="Unplaced"/>
</dbReference>
<feature type="transmembrane region" description="Helical" evidence="14">
    <location>
        <begin position="395"/>
        <end position="416"/>
    </location>
</feature>
<feature type="domain" description="Ion transport" evidence="15">
    <location>
        <begin position="394"/>
        <end position="625"/>
    </location>
</feature>
<evidence type="ECO:0000256" key="2">
    <source>
        <dbReference type="ARBA" id="ARBA00022448"/>
    </source>
</evidence>
<keyword evidence="12" id="KW-0407">Ion channel</keyword>
<evidence type="ECO:0000256" key="14">
    <source>
        <dbReference type="SAM" id="Phobius"/>
    </source>
</evidence>
<accession>A0A915MM93</accession>
<evidence type="ECO:0000256" key="12">
    <source>
        <dbReference type="ARBA" id="ARBA00023303"/>
    </source>
</evidence>
<evidence type="ECO:0000259" key="16">
    <source>
        <dbReference type="Pfam" id="PF02214"/>
    </source>
</evidence>
<evidence type="ECO:0000256" key="8">
    <source>
        <dbReference type="ARBA" id="ARBA00022958"/>
    </source>
</evidence>
<feature type="transmembrane region" description="Helical" evidence="14">
    <location>
        <begin position="597"/>
        <end position="618"/>
    </location>
</feature>
<dbReference type="InterPro" id="IPR005821">
    <property type="entry name" value="Ion_trans_dom"/>
</dbReference>
<feature type="transmembrane region" description="Helical" evidence="14">
    <location>
        <begin position="572"/>
        <end position="590"/>
    </location>
</feature>
<evidence type="ECO:0000256" key="4">
    <source>
        <dbReference type="ARBA" id="ARBA00022538"/>
    </source>
</evidence>
<name>A0A915MM93_MELJA</name>
<dbReference type="InterPro" id="IPR028325">
    <property type="entry name" value="VG_K_chnl"/>
</dbReference>
<keyword evidence="6" id="KW-0631">Potassium channel</keyword>
<dbReference type="GO" id="GO:0008076">
    <property type="term" value="C:voltage-gated potassium channel complex"/>
    <property type="evidence" value="ECO:0007669"/>
    <property type="project" value="InterPro"/>
</dbReference>
<evidence type="ECO:0000256" key="10">
    <source>
        <dbReference type="ARBA" id="ARBA00023065"/>
    </source>
</evidence>
<evidence type="ECO:0000256" key="6">
    <source>
        <dbReference type="ARBA" id="ARBA00022826"/>
    </source>
</evidence>
<evidence type="ECO:0000256" key="13">
    <source>
        <dbReference type="SAM" id="MobiDB-lite"/>
    </source>
</evidence>
<feature type="transmembrane region" description="Helical" evidence="14">
    <location>
        <begin position="534"/>
        <end position="557"/>
    </location>
</feature>
<keyword evidence="5 14" id="KW-0812">Transmembrane</keyword>
<keyword evidence="8" id="KW-0630">Potassium</keyword>
<evidence type="ECO:0000256" key="5">
    <source>
        <dbReference type="ARBA" id="ARBA00022692"/>
    </source>
</evidence>
<dbReference type="InterPro" id="IPR011333">
    <property type="entry name" value="SKP1/BTB/POZ_sf"/>
</dbReference>
<keyword evidence="9 14" id="KW-1133">Transmembrane helix</keyword>
<dbReference type="InterPro" id="IPR003131">
    <property type="entry name" value="T1-type_BTB"/>
</dbReference>
<dbReference type="GO" id="GO:0001508">
    <property type="term" value="P:action potential"/>
    <property type="evidence" value="ECO:0007669"/>
    <property type="project" value="TreeGrafter"/>
</dbReference>
<evidence type="ECO:0000313" key="17">
    <source>
        <dbReference type="Proteomes" id="UP000887561"/>
    </source>
</evidence>
<dbReference type="PRINTS" id="PR01494">
    <property type="entry name" value="KV9CHANNEL"/>
</dbReference>
<keyword evidence="3" id="KW-1003">Cell membrane</keyword>
<dbReference type="InterPro" id="IPR027359">
    <property type="entry name" value="Volt_channel_dom_sf"/>
</dbReference>
<keyword evidence="4" id="KW-0633">Potassium transport</keyword>
<keyword evidence="11 14" id="KW-0472">Membrane</keyword>
<dbReference type="SUPFAM" id="SSF54695">
    <property type="entry name" value="POZ domain"/>
    <property type="match status" value="1"/>
</dbReference>
<evidence type="ECO:0000256" key="9">
    <source>
        <dbReference type="ARBA" id="ARBA00022989"/>
    </source>
</evidence>
<proteinExistence type="predicted"/>
<organism evidence="17 18">
    <name type="scientific">Meloidogyne javanica</name>
    <name type="common">Root-knot nematode worm</name>
    <dbReference type="NCBI Taxonomy" id="6303"/>
    <lineage>
        <taxon>Eukaryota</taxon>
        <taxon>Metazoa</taxon>
        <taxon>Ecdysozoa</taxon>
        <taxon>Nematoda</taxon>
        <taxon>Chromadorea</taxon>
        <taxon>Rhabditida</taxon>
        <taxon>Tylenchina</taxon>
        <taxon>Tylenchomorpha</taxon>
        <taxon>Tylenchoidea</taxon>
        <taxon>Meloidogynidae</taxon>
        <taxon>Meloidogyninae</taxon>
        <taxon>Meloidogyne</taxon>
        <taxon>Meloidogyne incognita group</taxon>
    </lineage>
</organism>
<evidence type="ECO:0000259" key="15">
    <source>
        <dbReference type="Pfam" id="PF00520"/>
    </source>
</evidence>
<dbReference type="InterPro" id="IPR003971">
    <property type="entry name" value="K_chnl_volt-dep_Kv5/Kv9"/>
</dbReference>
<keyword evidence="2" id="KW-0813">Transport</keyword>
<evidence type="ECO:0000256" key="3">
    <source>
        <dbReference type="ARBA" id="ARBA00022475"/>
    </source>
</evidence>
<protein>
    <submittedName>
        <fullName evidence="18">BTB domain-containing protein</fullName>
    </submittedName>
</protein>
<dbReference type="Gene3D" id="3.30.710.10">
    <property type="entry name" value="Potassium Channel Kv1.1, Chain A"/>
    <property type="match status" value="1"/>
</dbReference>